<evidence type="ECO:0000313" key="2">
    <source>
        <dbReference type="WBParaSite" id="RSKR_0000328200.1"/>
    </source>
</evidence>
<proteinExistence type="predicted"/>
<dbReference type="WBParaSite" id="RSKR_0000328200.1">
    <property type="protein sequence ID" value="RSKR_0000328200.1"/>
    <property type="gene ID" value="RSKR_0000328200"/>
</dbReference>
<name>A0AC35TQ62_9BILA</name>
<evidence type="ECO:0000313" key="1">
    <source>
        <dbReference type="Proteomes" id="UP000095286"/>
    </source>
</evidence>
<reference evidence="2" key="1">
    <citation type="submission" date="2016-11" db="UniProtKB">
        <authorList>
            <consortium name="WormBaseParasite"/>
        </authorList>
    </citation>
    <scope>IDENTIFICATION</scope>
    <source>
        <strain evidence="2">KR3021</strain>
    </source>
</reference>
<organism evidence="1 2">
    <name type="scientific">Rhabditophanes sp. KR3021</name>
    <dbReference type="NCBI Taxonomy" id="114890"/>
    <lineage>
        <taxon>Eukaryota</taxon>
        <taxon>Metazoa</taxon>
        <taxon>Ecdysozoa</taxon>
        <taxon>Nematoda</taxon>
        <taxon>Chromadorea</taxon>
        <taxon>Rhabditida</taxon>
        <taxon>Tylenchina</taxon>
        <taxon>Panagrolaimomorpha</taxon>
        <taxon>Strongyloidoidea</taxon>
        <taxon>Alloionematidae</taxon>
        <taxon>Rhabditophanes</taxon>
    </lineage>
</organism>
<accession>A0AC35TQ62</accession>
<dbReference type="Proteomes" id="UP000095286">
    <property type="component" value="Unplaced"/>
</dbReference>
<protein>
    <submittedName>
        <fullName evidence="2">TRAF-type domain-containing protein</fullName>
    </submittedName>
</protein>
<sequence>MANGPLTNHLQRFEAFESVEKDVENATFSYRNIEEVDGMTSLTYVMTDCKNPTDPLIFQYQESFDMTPKEFLDSGLFEKIKYQIKQDNSLGFSNNKDVESKFARESNLDMSLANMNITVEDEIVDYNSLTSQYKSNVSEFRSKTPDYKSNVSEFRSKTPEYMSNVSEFRSKTPEYMSNVSEFRSKTPDYKSNVSEYMGNPPAYINNTSEYKKNTYSPKFAVPKVHVIEADRSEFNFNYEQQNKLKASSFTHVNDAYEEERESKFMFHEYENDSPKKSKSSENIESFLNKNKPFLSNTHSSNGHLSNTQQSNNRLSNDVGIENMGMSHESHIDAWHTPREGAQSPCDSLAEDDKIKTIISIKANGNSQILNINHCMECITEKTLKANPYYKREANQESLHCGRCKPCTRHAEMKRLAEAAVIRPTLELDQILKIENDECHCKPKCKEVKCVFCPEKQTLCQLEAHETNCSMKYNSPLPTPSFKSNPNNKNNITFLKENGVDVSMEPSNQDIPLHYSNVSNNKKDKRSFFKRFISCSACKCGSKKSS</sequence>